<dbReference type="Proteomes" id="UP000269019">
    <property type="component" value="Chromosome"/>
</dbReference>
<name>A0A3G6J9E8_9CORY</name>
<proteinExistence type="predicted"/>
<reference evidence="1 2" key="1">
    <citation type="submission" date="2018-11" db="EMBL/GenBank/DDBJ databases">
        <authorList>
            <person name="Kleinhagauer T."/>
            <person name="Glaeser S.P."/>
            <person name="Spergser J."/>
            <person name="Ruckert C."/>
            <person name="Kaempfer P."/>
            <person name="Busse H.-J."/>
        </authorList>
    </citation>
    <scope>NUCLEOTIDE SEQUENCE [LARGE SCALE GENOMIC DNA]</scope>
    <source>
        <strain evidence="1 2">200CH</strain>
    </source>
</reference>
<keyword evidence="2" id="KW-1185">Reference proteome</keyword>
<dbReference type="SUPFAM" id="SSF111331">
    <property type="entry name" value="NAD kinase/diacylglycerol kinase-like"/>
    <property type="match status" value="1"/>
</dbReference>
<dbReference type="InterPro" id="IPR016064">
    <property type="entry name" value="NAD/diacylglycerol_kinase_sf"/>
</dbReference>
<gene>
    <name evidence="1" type="ORF">CCHOA_01130</name>
</gene>
<accession>A0A3G6J9E8</accession>
<dbReference type="KEGG" id="ccho:CCHOA_01130"/>
<protein>
    <submittedName>
        <fullName evidence="1">Uncharacterized protein</fullName>
    </submittedName>
</protein>
<evidence type="ECO:0000313" key="2">
    <source>
        <dbReference type="Proteomes" id="UP000269019"/>
    </source>
</evidence>
<dbReference type="RefSeq" id="WP_206425805.1">
    <property type="nucleotide sequence ID" value="NZ_CP033896.1"/>
</dbReference>
<dbReference type="EMBL" id="CP033896">
    <property type="protein sequence ID" value="AZA12654.1"/>
    <property type="molecule type" value="Genomic_DNA"/>
</dbReference>
<sequence>MTVLVVAMDSATDVPGSPLPAAAPQVVSQATVVSLPPRPTRRELKTLDDILAQYRPADTGPSLEEIQASNAVPALGIPQRSQLIDVEMRIIVYGDDSFFSLIVTRLMRRDEHWIEVAYVPTDPASVVAANFAIPTTSAAAWTLAATGEVHPIPLIRDDSANAVVGYATIHRADFREITGEIIVDDTVLLRHEATKRLPRHGNYGVRLVPMNTAPGIAAARAITTFDPQGTPGVLRRLFGLTASPTPAGKQPPVEYDPATLATGRALQAGGLELVVTIDGIARPRPVKRVTFYRHLRDLQLVRPADPSDDRTAK</sequence>
<evidence type="ECO:0000313" key="1">
    <source>
        <dbReference type="EMBL" id="AZA12654.1"/>
    </source>
</evidence>
<dbReference type="AlphaFoldDB" id="A0A3G6J9E8"/>
<organism evidence="1 2">
    <name type="scientific">Corynebacterium choanae</name>
    <dbReference type="NCBI Taxonomy" id="1862358"/>
    <lineage>
        <taxon>Bacteria</taxon>
        <taxon>Bacillati</taxon>
        <taxon>Actinomycetota</taxon>
        <taxon>Actinomycetes</taxon>
        <taxon>Mycobacteriales</taxon>
        <taxon>Corynebacteriaceae</taxon>
        <taxon>Corynebacterium</taxon>
    </lineage>
</organism>